<comment type="caution">
    <text evidence="2">The sequence shown here is derived from an EMBL/GenBank/DDBJ whole genome shotgun (WGS) entry which is preliminary data.</text>
</comment>
<proteinExistence type="predicted"/>
<dbReference type="AlphaFoldDB" id="A0A1Q9CQ58"/>
<feature type="compositionally biased region" description="Acidic residues" evidence="1">
    <location>
        <begin position="155"/>
        <end position="167"/>
    </location>
</feature>
<name>A0A1Q9CQ58_SYMMI</name>
<evidence type="ECO:0000313" key="2">
    <source>
        <dbReference type="EMBL" id="OLP85035.1"/>
    </source>
</evidence>
<feature type="region of interest" description="Disordered" evidence="1">
    <location>
        <begin position="155"/>
        <end position="175"/>
    </location>
</feature>
<evidence type="ECO:0000256" key="1">
    <source>
        <dbReference type="SAM" id="MobiDB-lite"/>
    </source>
</evidence>
<keyword evidence="3" id="KW-1185">Reference proteome</keyword>
<accession>A0A1Q9CQ58</accession>
<reference evidence="2 3" key="1">
    <citation type="submission" date="2016-02" db="EMBL/GenBank/DDBJ databases">
        <title>Genome analysis of coral dinoflagellate symbionts highlights evolutionary adaptations to a symbiotic lifestyle.</title>
        <authorList>
            <person name="Aranda M."/>
            <person name="Li Y."/>
            <person name="Liew Y.J."/>
            <person name="Baumgarten S."/>
            <person name="Simakov O."/>
            <person name="Wilson M."/>
            <person name="Piel J."/>
            <person name="Ashoor H."/>
            <person name="Bougouffa S."/>
            <person name="Bajic V.B."/>
            <person name="Ryu T."/>
            <person name="Ravasi T."/>
            <person name="Bayer T."/>
            <person name="Micklem G."/>
            <person name="Kim H."/>
            <person name="Bhak J."/>
            <person name="Lajeunesse T.C."/>
            <person name="Voolstra C.R."/>
        </authorList>
    </citation>
    <scope>NUCLEOTIDE SEQUENCE [LARGE SCALE GENOMIC DNA]</scope>
    <source>
        <strain evidence="2 3">CCMP2467</strain>
    </source>
</reference>
<organism evidence="2 3">
    <name type="scientific">Symbiodinium microadriaticum</name>
    <name type="common">Dinoflagellate</name>
    <name type="synonym">Zooxanthella microadriatica</name>
    <dbReference type="NCBI Taxonomy" id="2951"/>
    <lineage>
        <taxon>Eukaryota</taxon>
        <taxon>Sar</taxon>
        <taxon>Alveolata</taxon>
        <taxon>Dinophyceae</taxon>
        <taxon>Suessiales</taxon>
        <taxon>Symbiodiniaceae</taxon>
        <taxon>Symbiodinium</taxon>
    </lineage>
</organism>
<feature type="compositionally biased region" description="Polar residues" evidence="1">
    <location>
        <begin position="40"/>
        <end position="49"/>
    </location>
</feature>
<feature type="compositionally biased region" description="Acidic residues" evidence="1">
    <location>
        <begin position="13"/>
        <end position="31"/>
    </location>
</feature>
<feature type="region of interest" description="Disordered" evidence="1">
    <location>
        <begin position="1"/>
        <end position="50"/>
    </location>
</feature>
<evidence type="ECO:0000313" key="3">
    <source>
        <dbReference type="Proteomes" id="UP000186817"/>
    </source>
</evidence>
<dbReference type="Proteomes" id="UP000186817">
    <property type="component" value="Unassembled WGS sequence"/>
</dbReference>
<feature type="compositionally biased region" description="Low complexity" evidence="1">
    <location>
        <begin position="1"/>
        <end position="12"/>
    </location>
</feature>
<sequence length="214" mass="23673">MCNNGSVESPSPEVEEEEKEEEEVEGEEEEEKRERVDRMQNATSWSEMNHPQVLSVEMQQKGIHLSSPSMKLLGRISGSCGGGIVSEQKGRHLWRDDMWTPQLYAHHYLAEEMIFLTGLRKADRDKFPSISERINRQCRVLQTRAMALKPAENAEEAAAEEEEDDDGVANVEGDKGGQAVISAQVPLKAMEVAGMAVTVGGAGEAAEVRYAKKS</sequence>
<dbReference type="EMBL" id="LSRX01000999">
    <property type="protein sequence ID" value="OLP85035.1"/>
    <property type="molecule type" value="Genomic_DNA"/>
</dbReference>
<gene>
    <name evidence="2" type="ORF">AK812_SmicGene34034</name>
</gene>
<protein>
    <submittedName>
        <fullName evidence="2">Uncharacterized protein</fullName>
    </submittedName>
</protein>